<keyword evidence="4 6" id="KW-0472">Membrane</keyword>
<dbReference type="Pfam" id="PF20684">
    <property type="entry name" value="Fung_rhodopsin"/>
    <property type="match status" value="1"/>
</dbReference>
<reference evidence="8 9" key="1">
    <citation type="submission" date="2019-10" db="EMBL/GenBank/DDBJ databases">
        <authorList>
            <person name="Palmer J.M."/>
        </authorList>
    </citation>
    <scope>NUCLEOTIDE SEQUENCE [LARGE SCALE GENOMIC DNA]</scope>
    <source>
        <strain evidence="8 9">TWF730</strain>
    </source>
</reference>
<dbReference type="InterPro" id="IPR049326">
    <property type="entry name" value="Rhodopsin_dom_fungi"/>
</dbReference>
<evidence type="ECO:0000259" key="7">
    <source>
        <dbReference type="Pfam" id="PF20684"/>
    </source>
</evidence>
<evidence type="ECO:0000313" key="8">
    <source>
        <dbReference type="EMBL" id="KAK6329820.1"/>
    </source>
</evidence>
<dbReference type="PANTHER" id="PTHR33048">
    <property type="entry name" value="PTH11-LIKE INTEGRAL MEMBRANE PROTEIN (AFU_ORTHOLOGUE AFUA_5G11245)"/>
    <property type="match status" value="1"/>
</dbReference>
<keyword evidence="3 6" id="KW-1133">Transmembrane helix</keyword>
<evidence type="ECO:0000256" key="3">
    <source>
        <dbReference type="ARBA" id="ARBA00022989"/>
    </source>
</evidence>
<evidence type="ECO:0000256" key="4">
    <source>
        <dbReference type="ARBA" id="ARBA00023136"/>
    </source>
</evidence>
<dbReference type="GO" id="GO:0016020">
    <property type="term" value="C:membrane"/>
    <property type="evidence" value="ECO:0007669"/>
    <property type="project" value="UniProtKB-SubCell"/>
</dbReference>
<feature type="transmembrane region" description="Helical" evidence="6">
    <location>
        <begin position="250"/>
        <end position="272"/>
    </location>
</feature>
<feature type="transmembrane region" description="Helical" evidence="6">
    <location>
        <begin position="57"/>
        <end position="77"/>
    </location>
</feature>
<dbReference type="InterPro" id="IPR052337">
    <property type="entry name" value="SAT4-like"/>
</dbReference>
<evidence type="ECO:0000256" key="5">
    <source>
        <dbReference type="ARBA" id="ARBA00038359"/>
    </source>
</evidence>
<comment type="caution">
    <text evidence="8">The sequence shown here is derived from an EMBL/GenBank/DDBJ whole genome shotgun (WGS) entry which is preliminary data.</text>
</comment>
<name>A0AAV9TZE2_9PEZI</name>
<evidence type="ECO:0000313" key="9">
    <source>
        <dbReference type="Proteomes" id="UP001373714"/>
    </source>
</evidence>
<gene>
    <name evidence="8" type="ORF">TWF730_006118</name>
</gene>
<feature type="transmembrane region" description="Helical" evidence="6">
    <location>
        <begin position="129"/>
        <end position="153"/>
    </location>
</feature>
<protein>
    <recommendedName>
        <fullName evidence="7">Rhodopsin domain-containing protein</fullName>
    </recommendedName>
</protein>
<dbReference type="AlphaFoldDB" id="A0AAV9TZE2"/>
<comment type="subcellular location">
    <subcellularLocation>
        <location evidence="1">Membrane</location>
        <topology evidence="1">Multi-pass membrane protein</topology>
    </subcellularLocation>
</comment>
<dbReference type="EMBL" id="JAVHNS010000020">
    <property type="protein sequence ID" value="KAK6329820.1"/>
    <property type="molecule type" value="Genomic_DNA"/>
</dbReference>
<dbReference type="Proteomes" id="UP001373714">
    <property type="component" value="Unassembled WGS sequence"/>
</dbReference>
<evidence type="ECO:0000256" key="2">
    <source>
        <dbReference type="ARBA" id="ARBA00022692"/>
    </source>
</evidence>
<evidence type="ECO:0000256" key="1">
    <source>
        <dbReference type="ARBA" id="ARBA00004141"/>
    </source>
</evidence>
<keyword evidence="9" id="KW-1185">Reference proteome</keyword>
<feature type="transmembrane region" description="Helical" evidence="6">
    <location>
        <begin position="173"/>
        <end position="200"/>
    </location>
</feature>
<feature type="transmembrane region" description="Helical" evidence="6">
    <location>
        <begin position="15"/>
        <end position="36"/>
    </location>
</feature>
<proteinExistence type="inferred from homology"/>
<dbReference type="PANTHER" id="PTHR33048:SF131">
    <property type="entry name" value="INTEGRAL MEMBRANE PROTEIN"/>
    <property type="match status" value="1"/>
</dbReference>
<organism evidence="8 9">
    <name type="scientific">Orbilia blumenaviensis</name>
    <dbReference type="NCBI Taxonomy" id="1796055"/>
    <lineage>
        <taxon>Eukaryota</taxon>
        <taxon>Fungi</taxon>
        <taxon>Dikarya</taxon>
        <taxon>Ascomycota</taxon>
        <taxon>Pezizomycotina</taxon>
        <taxon>Orbiliomycetes</taxon>
        <taxon>Orbiliales</taxon>
        <taxon>Orbiliaceae</taxon>
        <taxon>Orbilia</taxon>
    </lineage>
</organism>
<feature type="domain" description="Rhodopsin" evidence="7">
    <location>
        <begin position="33"/>
        <end position="271"/>
    </location>
</feature>
<keyword evidence="2 6" id="KW-0812">Transmembrane</keyword>
<sequence>MAGLAAENGSSLKDLTIATAIVSILLCTTGVAARLFTRLKDANQHLYPEDWILIGPAYISTMGVACAMIAATTYQLGSHVGPAVPIKDIVKLMKTLYALQIVILIALGAIRASLLYFIRRLSKTSSTIIYKITSGLIFISTAHIIVSIFSSIFRCNPISTVWTPGAVKYTCASTAAVYVLVSVGLAIDALMFLLPAILVVSLHITKKKKLQSLVMFALGGGGCIIEALRFGQLQEAKTSTEPIYTSGKIVIFLFIQAVLGMLCCCAPSIKAFGTHLITSKLRSTKSIRSYSDNMGGTTVHDASNATCVGDDIEGGHDMIFREDPPLSQFATMSSDQNIEMGIQGAGMVNGHNKKDGTMVMERIMDLKEVLKLCEEETGSLAAPRIKGGSRNLRSESSQTYEEFHAKPMEWGKQL</sequence>
<feature type="transmembrane region" description="Helical" evidence="6">
    <location>
        <begin position="212"/>
        <end position="230"/>
    </location>
</feature>
<feature type="transmembrane region" description="Helical" evidence="6">
    <location>
        <begin position="97"/>
        <end position="117"/>
    </location>
</feature>
<accession>A0AAV9TZE2</accession>
<evidence type="ECO:0000256" key="6">
    <source>
        <dbReference type="SAM" id="Phobius"/>
    </source>
</evidence>
<comment type="similarity">
    <text evidence="5">Belongs to the SAT4 family.</text>
</comment>